<keyword evidence="2" id="KW-1185">Reference proteome</keyword>
<reference evidence="1 2" key="1">
    <citation type="submission" date="2018-08" db="EMBL/GenBank/DDBJ databases">
        <title>Genome and evolution of the arbuscular mycorrhizal fungus Diversispora epigaea (formerly Glomus versiforme) and its bacterial endosymbionts.</title>
        <authorList>
            <person name="Sun X."/>
            <person name="Fei Z."/>
            <person name="Harrison M."/>
        </authorList>
    </citation>
    <scope>NUCLEOTIDE SEQUENCE [LARGE SCALE GENOMIC DNA]</scope>
    <source>
        <strain evidence="1 2">IT104</strain>
    </source>
</reference>
<sequence>MHSRIRANISPNVTAENIIKQAYIVADRDPLFKDTYNKTRHYPYTQTTLDFLSKKTTTLGEEVDLRYLPTAYNTSRLPKLESCDACGFPLNNSNSAILTCSHGYHLMCYSGRCIYCENFYKDGIFENVNSFLKRLEKGADILTQEELDNAENDFEEEEELEEVESEKMDVSSLLVAAINNIES</sequence>
<comment type="caution">
    <text evidence="1">The sequence shown here is derived from an EMBL/GenBank/DDBJ whole genome shotgun (WGS) entry which is preliminary data.</text>
</comment>
<evidence type="ECO:0000313" key="2">
    <source>
        <dbReference type="Proteomes" id="UP000266861"/>
    </source>
</evidence>
<dbReference type="EMBL" id="PQFF01000009">
    <property type="protein sequence ID" value="RHZ89734.1"/>
    <property type="molecule type" value="Genomic_DNA"/>
</dbReference>
<evidence type="ECO:0000313" key="1">
    <source>
        <dbReference type="EMBL" id="RHZ89734.1"/>
    </source>
</evidence>
<dbReference type="Proteomes" id="UP000266861">
    <property type="component" value="Unassembled WGS sequence"/>
</dbReference>
<organism evidence="1 2">
    <name type="scientific">Diversispora epigaea</name>
    <dbReference type="NCBI Taxonomy" id="1348612"/>
    <lineage>
        <taxon>Eukaryota</taxon>
        <taxon>Fungi</taxon>
        <taxon>Fungi incertae sedis</taxon>
        <taxon>Mucoromycota</taxon>
        <taxon>Glomeromycotina</taxon>
        <taxon>Glomeromycetes</taxon>
        <taxon>Diversisporales</taxon>
        <taxon>Diversisporaceae</taxon>
        <taxon>Diversispora</taxon>
    </lineage>
</organism>
<gene>
    <name evidence="1" type="ORF">Glove_11g62</name>
</gene>
<accession>A0A397JWS4</accession>
<dbReference type="AlphaFoldDB" id="A0A397JWS4"/>
<proteinExistence type="predicted"/>
<protein>
    <submittedName>
        <fullName evidence="1">Uncharacterized protein</fullName>
    </submittedName>
</protein>
<dbReference type="OrthoDB" id="2438411at2759"/>
<name>A0A397JWS4_9GLOM</name>